<dbReference type="GO" id="GO:0005743">
    <property type="term" value="C:mitochondrial inner membrane"/>
    <property type="evidence" value="ECO:0007669"/>
    <property type="project" value="TreeGrafter"/>
</dbReference>
<dbReference type="eggNOG" id="KOG4539">
    <property type="taxonomic scope" value="Eukaryota"/>
</dbReference>
<proteinExistence type="predicted"/>
<dbReference type="RefSeq" id="XP_001418846.1">
    <property type="nucleotide sequence ID" value="XM_001418809.1"/>
</dbReference>
<dbReference type="GO" id="GO:1902600">
    <property type="term" value="P:proton transmembrane transport"/>
    <property type="evidence" value="ECO:0007669"/>
    <property type="project" value="TreeGrafter"/>
</dbReference>
<keyword evidence="2" id="KW-1185">Reference proteome</keyword>
<dbReference type="KEGG" id="olu:OSTLU_32484"/>
<dbReference type="OrthoDB" id="5562676at2759"/>
<dbReference type="Pfam" id="PF10173">
    <property type="entry name" value="Mit_KHE1"/>
    <property type="match status" value="1"/>
</dbReference>
<organism evidence="1 2">
    <name type="scientific">Ostreococcus lucimarinus (strain CCE9901)</name>
    <dbReference type="NCBI Taxonomy" id="436017"/>
    <lineage>
        <taxon>Eukaryota</taxon>
        <taxon>Viridiplantae</taxon>
        <taxon>Chlorophyta</taxon>
        <taxon>Mamiellophyceae</taxon>
        <taxon>Mamiellales</taxon>
        <taxon>Bathycoccaceae</taxon>
        <taxon>Ostreococcus</taxon>
    </lineage>
</organism>
<dbReference type="OMA" id="CCRVEST"/>
<dbReference type="Gramene" id="ABO97139">
    <property type="protein sequence ID" value="ABO97139"/>
    <property type="gene ID" value="OSTLU_32484"/>
</dbReference>
<evidence type="ECO:0000313" key="1">
    <source>
        <dbReference type="EMBL" id="ABO97139.1"/>
    </source>
</evidence>
<dbReference type="HOGENOM" id="CLU_1091507_0_0_1"/>
<reference evidence="1 2" key="1">
    <citation type="journal article" date="2007" name="Proc. Natl. Acad. Sci. U.S.A.">
        <title>The tiny eukaryote Ostreococcus provides genomic insights into the paradox of plankton speciation.</title>
        <authorList>
            <person name="Palenik B."/>
            <person name="Grimwood J."/>
            <person name="Aerts A."/>
            <person name="Rouze P."/>
            <person name="Salamov A."/>
            <person name="Putnam N."/>
            <person name="Dupont C."/>
            <person name="Jorgensen R."/>
            <person name="Derelle E."/>
            <person name="Rombauts S."/>
            <person name="Zhou K."/>
            <person name="Otillar R."/>
            <person name="Merchant S.S."/>
            <person name="Podell S."/>
            <person name="Gaasterland T."/>
            <person name="Napoli C."/>
            <person name="Gendler K."/>
            <person name="Manuell A."/>
            <person name="Tai V."/>
            <person name="Vallon O."/>
            <person name="Piganeau G."/>
            <person name="Jancek S."/>
            <person name="Heijde M."/>
            <person name="Jabbari K."/>
            <person name="Bowler C."/>
            <person name="Lohr M."/>
            <person name="Robbens S."/>
            <person name="Werner G."/>
            <person name="Dubchak I."/>
            <person name="Pazour G.J."/>
            <person name="Ren Q."/>
            <person name="Paulsen I."/>
            <person name="Delwiche C."/>
            <person name="Schmutz J."/>
            <person name="Rokhsar D."/>
            <person name="Van de Peer Y."/>
            <person name="Moreau H."/>
            <person name="Grigoriev I.V."/>
        </authorList>
    </citation>
    <scope>NUCLEOTIDE SEQUENCE [LARGE SCALE GENOMIC DNA]</scope>
    <source>
        <strain evidence="1 2">CCE9901</strain>
    </source>
</reference>
<dbReference type="GO" id="GO:0006813">
    <property type="term" value="P:potassium ion transport"/>
    <property type="evidence" value="ECO:0007669"/>
    <property type="project" value="TreeGrafter"/>
</dbReference>
<sequence length="255" mass="27872">MAASAPGSARRRIHELGMFAMDRIDPRERALKEMPKILSSVEIVYPSGVDVGAVRRLVERTVVDGTKNARAATTMYALGAPLSMPMFLTPVSNFPLYYFLFRLWSSTQATTSGKEAIRLLKTTDEAAAKAVEADVLGSTRVVECKRLRPINVLNSDTGREVSTMDEPHAMACCRLSQPGGEKFLGDEGPRVLFVPCDALAKVVREYHGVDDATATQQCASATVERLFGASGVVDLARSHKRYDEIYGVKDESALR</sequence>
<dbReference type="PANTHER" id="PTHR28062:SF1">
    <property type="entry name" value="TRANSMEMBRANE PROTEIN"/>
    <property type="match status" value="1"/>
</dbReference>
<protein>
    <submittedName>
        <fullName evidence="1">Uncharacterized protein</fullName>
    </submittedName>
</protein>
<gene>
    <name evidence="1" type="ORF">OSTLU_32484</name>
</gene>
<evidence type="ECO:0000313" key="2">
    <source>
        <dbReference type="Proteomes" id="UP000001568"/>
    </source>
</evidence>
<dbReference type="InterPro" id="IPR018786">
    <property type="entry name" value="Mit_KHE1"/>
</dbReference>
<dbReference type="Proteomes" id="UP000001568">
    <property type="component" value="Chromosome 7"/>
</dbReference>
<dbReference type="AlphaFoldDB" id="A4RZS1"/>
<accession>A4RZS1</accession>
<dbReference type="PANTHER" id="PTHR28062">
    <property type="entry name" value="K+-H+ EXCHANGE-LIKE PROTEIN"/>
    <property type="match status" value="1"/>
</dbReference>
<dbReference type="GeneID" id="5002674"/>
<name>A4RZS1_OSTLU</name>
<dbReference type="EMBL" id="CP000587">
    <property type="protein sequence ID" value="ABO97139.1"/>
    <property type="molecule type" value="Genomic_DNA"/>
</dbReference>